<proteinExistence type="inferred from homology"/>
<gene>
    <name evidence="3" type="ORF">J6595_20765</name>
</gene>
<keyword evidence="4" id="KW-1185">Reference proteome</keyword>
<protein>
    <submittedName>
        <fullName evidence="3">SDR family oxidoreductase</fullName>
    </submittedName>
</protein>
<dbReference type="Proteomes" id="UP000678276">
    <property type="component" value="Unassembled WGS sequence"/>
</dbReference>
<dbReference type="PANTHER" id="PTHR42760:SF123">
    <property type="entry name" value="OXIDOREDUCTASE"/>
    <property type="match status" value="1"/>
</dbReference>
<keyword evidence="2" id="KW-0812">Transmembrane</keyword>
<organism evidence="3 4">
    <name type="scientific">Jiella mangrovi</name>
    <dbReference type="NCBI Taxonomy" id="2821407"/>
    <lineage>
        <taxon>Bacteria</taxon>
        <taxon>Pseudomonadati</taxon>
        <taxon>Pseudomonadota</taxon>
        <taxon>Alphaproteobacteria</taxon>
        <taxon>Hyphomicrobiales</taxon>
        <taxon>Aurantimonadaceae</taxon>
        <taxon>Jiella</taxon>
    </lineage>
</organism>
<name>A0ABS4BPF5_9HYPH</name>
<keyword evidence="2" id="KW-0472">Membrane</keyword>
<dbReference type="SUPFAM" id="SSF51735">
    <property type="entry name" value="NAD(P)-binding Rossmann-fold domains"/>
    <property type="match status" value="1"/>
</dbReference>
<evidence type="ECO:0000256" key="1">
    <source>
        <dbReference type="ARBA" id="ARBA00006484"/>
    </source>
</evidence>
<evidence type="ECO:0000313" key="3">
    <source>
        <dbReference type="EMBL" id="MBP0618020.1"/>
    </source>
</evidence>
<evidence type="ECO:0000256" key="2">
    <source>
        <dbReference type="SAM" id="Phobius"/>
    </source>
</evidence>
<dbReference type="Gene3D" id="3.40.50.720">
    <property type="entry name" value="NAD(P)-binding Rossmann-like Domain"/>
    <property type="match status" value="1"/>
</dbReference>
<dbReference type="InterPro" id="IPR002347">
    <property type="entry name" value="SDR_fam"/>
</dbReference>
<dbReference type="InterPro" id="IPR020904">
    <property type="entry name" value="Sc_DH/Rdtase_CS"/>
</dbReference>
<keyword evidence="2" id="KW-1133">Transmembrane helix</keyword>
<dbReference type="PRINTS" id="PR00081">
    <property type="entry name" value="GDHRDH"/>
</dbReference>
<reference evidence="3 4" key="1">
    <citation type="submission" date="2021-04" db="EMBL/GenBank/DDBJ databases">
        <title>Whole genome sequence of Jiella sp. KSK16Y-1.</title>
        <authorList>
            <person name="Tuo L."/>
        </authorList>
    </citation>
    <scope>NUCLEOTIDE SEQUENCE [LARGE SCALE GENOMIC DNA]</scope>
    <source>
        <strain evidence="3 4">KSK16Y-1</strain>
    </source>
</reference>
<feature type="transmembrane region" description="Helical" evidence="2">
    <location>
        <begin position="12"/>
        <end position="31"/>
    </location>
</feature>
<dbReference type="EMBL" id="JAGJCF010000023">
    <property type="protein sequence ID" value="MBP0618020.1"/>
    <property type="molecule type" value="Genomic_DNA"/>
</dbReference>
<comment type="caution">
    <text evidence="3">The sequence shown here is derived from an EMBL/GenBank/DDBJ whole genome shotgun (WGS) entry which is preliminary data.</text>
</comment>
<accession>A0ABS4BPF5</accession>
<dbReference type="PROSITE" id="PS00061">
    <property type="entry name" value="ADH_SHORT"/>
    <property type="match status" value="1"/>
</dbReference>
<sequence length="246" mass="25542">MGSCVMNNFALAAGFRAVVIGGAGGIGLAILRQLHALGAKIHATGISDAEIRACDAPAETELSVLDVTDNAAVEAYAQDVGPVDLLVNCAGILRRDEEFSIDVFRQVLEVNLVGTMSACLAFKPGLASRKGSIVNIASMNAFAALPRLPGYCASKGGVVMLTRSLALAWAAEGIRVNAVAPGFIETNINAEGRRDLGHYQKIADRTAFKRWGQPEDVAGTVAYLAMPAASYVTGAVYAVDGGFLAG</sequence>
<dbReference type="InterPro" id="IPR036291">
    <property type="entry name" value="NAD(P)-bd_dom_sf"/>
</dbReference>
<dbReference type="PANTHER" id="PTHR42760">
    <property type="entry name" value="SHORT-CHAIN DEHYDROGENASES/REDUCTASES FAMILY MEMBER"/>
    <property type="match status" value="1"/>
</dbReference>
<dbReference type="PRINTS" id="PR00080">
    <property type="entry name" value="SDRFAMILY"/>
</dbReference>
<comment type="similarity">
    <text evidence="1">Belongs to the short-chain dehydrogenases/reductases (SDR) family.</text>
</comment>
<evidence type="ECO:0000313" key="4">
    <source>
        <dbReference type="Proteomes" id="UP000678276"/>
    </source>
</evidence>
<dbReference type="Pfam" id="PF13561">
    <property type="entry name" value="adh_short_C2"/>
    <property type="match status" value="1"/>
</dbReference>